<evidence type="ECO:0000313" key="1">
    <source>
        <dbReference type="EMBL" id="AIG28255.1"/>
    </source>
</evidence>
<dbReference type="KEGG" id="blr:BRLA_c039720"/>
<sequence length="97" mass="11819">MTFFVLIVVLFSSLKIMDMISAYRYHMVYEGPEWEAFELYTFLQQQGIRCRIRNSVTATLFEDYHLFTNKRLSYVEVLHKDETQAHIFLRSFWHKNK</sequence>
<gene>
    <name evidence="1" type="ORF">BRLA_c039720</name>
</gene>
<name>A0A075RGA4_BRELA</name>
<reference evidence="1 2" key="1">
    <citation type="journal article" date="2011" name="J. Bacteriol.">
        <title>Genome sequence of Brevibacillus laterosporus LMG 15441, a pathogen of invertebrates.</title>
        <authorList>
            <person name="Djukic M."/>
            <person name="Poehlein A."/>
            <person name="Thurmer A."/>
            <person name="Daniel R."/>
        </authorList>
    </citation>
    <scope>NUCLEOTIDE SEQUENCE [LARGE SCALE GENOMIC DNA]</scope>
    <source>
        <strain evidence="1 2">LMG 15441</strain>
    </source>
</reference>
<evidence type="ECO:0008006" key="3">
    <source>
        <dbReference type="Google" id="ProtNLM"/>
    </source>
</evidence>
<protein>
    <recommendedName>
        <fullName evidence="3">DUF2007 domain-containing protein</fullName>
    </recommendedName>
</protein>
<keyword evidence="2" id="KW-1185">Reference proteome</keyword>
<dbReference type="Proteomes" id="UP000005850">
    <property type="component" value="Chromosome"/>
</dbReference>
<dbReference type="AlphaFoldDB" id="A0A075RGA4"/>
<organism evidence="1 2">
    <name type="scientific">Brevibacillus laterosporus LMG 15441</name>
    <dbReference type="NCBI Taxonomy" id="1042163"/>
    <lineage>
        <taxon>Bacteria</taxon>
        <taxon>Bacillati</taxon>
        <taxon>Bacillota</taxon>
        <taxon>Bacilli</taxon>
        <taxon>Bacillales</taxon>
        <taxon>Paenibacillaceae</taxon>
        <taxon>Brevibacillus</taxon>
    </lineage>
</organism>
<accession>A0A075RGA4</accession>
<dbReference type="EMBL" id="CP007806">
    <property type="protein sequence ID" value="AIG28255.1"/>
    <property type="molecule type" value="Genomic_DNA"/>
</dbReference>
<evidence type="ECO:0000313" key="2">
    <source>
        <dbReference type="Proteomes" id="UP000005850"/>
    </source>
</evidence>
<dbReference type="RefSeq" id="WP_238547453.1">
    <property type="nucleotide sequence ID" value="NZ_CP007806.1"/>
</dbReference>
<dbReference type="HOGENOM" id="CLU_2341278_0_0_9"/>
<proteinExistence type="predicted"/>